<sequence>MLERLCHSKVISVTTTVELGVEVSYKAVFSKGNRNLTQHFLVRILLCVIVVCLCVSTEALRIELCKVHCDTCTHHVMTVTTLRDYIKVTFTKLCEQITSENVNDHVNLSFVVSG</sequence>
<dbReference type="Proteomes" id="UP000270819">
    <property type="component" value="Segment"/>
</dbReference>
<evidence type="ECO:0000313" key="3">
    <source>
        <dbReference type="Proteomes" id="UP000270819"/>
    </source>
</evidence>
<organism evidence="2 3">
    <name type="scientific">Enterobacter phage phi63_307</name>
    <dbReference type="NCBI Taxonomy" id="2340711"/>
    <lineage>
        <taxon>Viruses</taxon>
        <taxon>Duplodnaviria</taxon>
        <taxon>Heunggongvirae</taxon>
        <taxon>Uroviricota</taxon>
        <taxon>Caudoviricetes</taxon>
        <taxon>Andersonviridae</taxon>
        <taxon>Ounavirinae</taxon>
        <taxon>Kolesnikvirus</taxon>
        <taxon>Kolesnikvirus Ea214</taxon>
    </lineage>
</organism>
<keyword evidence="1" id="KW-1133">Transmembrane helix</keyword>
<proteinExistence type="predicted"/>
<name>A0A386K5A4_9CAUD</name>
<reference evidence="3" key="1">
    <citation type="submission" date="2017-11" db="EMBL/GenBank/DDBJ databases">
        <authorList>
            <person name="Zhao X."/>
        </authorList>
    </citation>
    <scope>NUCLEOTIDE SEQUENCE [LARGE SCALE GENOMIC DNA]</scope>
</reference>
<accession>A0A386K5A4</accession>
<evidence type="ECO:0000256" key="1">
    <source>
        <dbReference type="SAM" id="Phobius"/>
    </source>
</evidence>
<feature type="transmembrane region" description="Helical" evidence="1">
    <location>
        <begin position="40"/>
        <end position="60"/>
    </location>
</feature>
<keyword evidence="1" id="KW-0472">Membrane</keyword>
<keyword evidence="1" id="KW-0812">Transmembrane</keyword>
<dbReference type="EMBL" id="MG589384">
    <property type="protein sequence ID" value="AYD79509.1"/>
    <property type="molecule type" value="Genomic_DNA"/>
</dbReference>
<protein>
    <submittedName>
        <fullName evidence="2">Uncharacterized protein</fullName>
    </submittedName>
</protein>
<gene>
    <name evidence="2" type="ORF">LINGLNFE_00001</name>
</gene>
<evidence type="ECO:0000313" key="2">
    <source>
        <dbReference type="EMBL" id="AYD79509.1"/>
    </source>
</evidence>